<proteinExistence type="predicted"/>
<evidence type="ECO:0000313" key="2">
    <source>
        <dbReference type="EMBL" id="KAF2453894.1"/>
    </source>
</evidence>
<sequence>MPAAVCRCGAIGEAGFVFSLLSFTLVDRAAFPFPRPRRLVIVHFCVLAPQHGDGSAKLRGRRSCGRRLVQRVWLELRHGRVPISFLIVRRAVHEPFVLDNIVTHFLHHHPRRRPSSQPSPPQRRQRLLPFALFFLLFLHHAHPAPLLYVRVRIRPELRHRGISVLVLAPVLVNRHRSGQTAPTPREDGPRDGQALGEA</sequence>
<dbReference type="EMBL" id="MU001694">
    <property type="protein sequence ID" value="KAF2453894.1"/>
    <property type="molecule type" value="Genomic_DNA"/>
</dbReference>
<dbReference type="Proteomes" id="UP000799766">
    <property type="component" value="Unassembled WGS sequence"/>
</dbReference>
<evidence type="ECO:0000313" key="3">
    <source>
        <dbReference type="Proteomes" id="UP000799766"/>
    </source>
</evidence>
<feature type="region of interest" description="Disordered" evidence="1">
    <location>
        <begin position="176"/>
        <end position="198"/>
    </location>
</feature>
<protein>
    <submittedName>
        <fullName evidence="2">Uncharacterized protein</fullName>
    </submittedName>
</protein>
<evidence type="ECO:0000256" key="1">
    <source>
        <dbReference type="SAM" id="MobiDB-lite"/>
    </source>
</evidence>
<accession>A0A6A6NR52</accession>
<keyword evidence="3" id="KW-1185">Reference proteome</keyword>
<name>A0A6A6NR52_9PEZI</name>
<gene>
    <name evidence="2" type="ORF">BDY21DRAFT_354443</name>
</gene>
<reference evidence="2" key="1">
    <citation type="journal article" date="2020" name="Stud. Mycol.">
        <title>101 Dothideomycetes genomes: a test case for predicting lifestyles and emergence of pathogens.</title>
        <authorList>
            <person name="Haridas S."/>
            <person name="Albert R."/>
            <person name="Binder M."/>
            <person name="Bloem J."/>
            <person name="Labutti K."/>
            <person name="Salamov A."/>
            <person name="Andreopoulos B."/>
            <person name="Baker S."/>
            <person name="Barry K."/>
            <person name="Bills G."/>
            <person name="Bluhm B."/>
            <person name="Cannon C."/>
            <person name="Castanera R."/>
            <person name="Culley D."/>
            <person name="Daum C."/>
            <person name="Ezra D."/>
            <person name="Gonzalez J."/>
            <person name="Henrissat B."/>
            <person name="Kuo A."/>
            <person name="Liang C."/>
            <person name="Lipzen A."/>
            <person name="Lutzoni F."/>
            <person name="Magnuson J."/>
            <person name="Mondo S."/>
            <person name="Nolan M."/>
            <person name="Ohm R."/>
            <person name="Pangilinan J."/>
            <person name="Park H.-J."/>
            <person name="Ramirez L."/>
            <person name="Alfaro M."/>
            <person name="Sun H."/>
            <person name="Tritt A."/>
            <person name="Yoshinaga Y."/>
            <person name="Zwiers L.-H."/>
            <person name="Turgeon B."/>
            <person name="Goodwin S."/>
            <person name="Spatafora J."/>
            <person name="Crous P."/>
            <person name="Grigoriev I."/>
        </authorList>
    </citation>
    <scope>NUCLEOTIDE SEQUENCE</scope>
    <source>
        <strain evidence="2">ATCC 16933</strain>
    </source>
</reference>
<dbReference type="AlphaFoldDB" id="A0A6A6NR52"/>
<organism evidence="2 3">
    <name type="scientific">Lineolata rhizophorae</name>
    <dbReference type="NCBI Taxonomy" id="578093"/>
    <lineage>
        <taxon>Eukaryota</taxon>
        <taxon>Fungi</taxon>
        <taxon>Dikarya</taxon>
        <taxon>Ascomycota</taxon>
        <taxon>Pezizomycotina</taxon>
        <taxon>Dothideomycetes</taxon>
        <taxon>Dothideomycetes incertae sedis</taxon>
        <taxon>Lineolatales</taxon>
        <taxon>Lineolataceae</taxon>
        <taxon>Lineolata</taxon>
    </lineage>
</organism>